<dbReference type="Proteomes" id="UP000801492">
    <property type="component" value="Unassembled WGS sequence"/>
</dbReference>
<evidence type="ECO:0000256" key="2">
    <source>
        <dbReference type="SAM" id="Phobius"/>
    </source>
</evidence>
<evidence type="ECO:0000256" key="1">
    <source>
        <dbReference type="PROSITE-ProRule" id="PRU00023"/>
    </source>
</evidence>
<keyword evidence="4" id="KW-1185">Reference proteome</keyword>
<dbReference type="InterPro" id="IPR002110">
    <property type="entry name" value="Ankyrin_rpt"/>
</dbReference>
<dbReference type="SUPFAM" id="SSF48403">
    <property type="entry name" value="Ankyrin repeat"/>
    <property type="match status" value="1"/>
</dbReference>
<reference evidence="3" key="1">
    <citation type="submission" date="2019-08" db="EMBL/GenBank/DDBJ databases">
        <title>The genome of the North American firefly Photinus pyralis.</title>
        <authorList>
            <consortium name="Photinus pyralis genome working group"/>
            <person name="Fallon T.R."/>
            <person name="Sander Lower S.E."/>
            <person name="Weng J.-K."/>
        </authorList>
    </citation>
    <scope>NUCLEOTIDE SEQUENCE</scope>
    <source>
        <strain evidence="3">TRF0915ILg1</strain>
        <tissue evidence="3">Whole body</tissue>
    </source>
</reference>
<accession>A0A8K0D1B4</accession>
<dbReference type="Gene3D" id="1.25.40.20">
    <property type="entry name" value="Ankyrin repeat-containing domain"/>
    <property type="match status" value="1"/>
</dbReference>
<evidence type="ECO:0008006" key="5">
    <source>
        <dbReference type="Google" id="ProtNLM"/>
    </source>
</evidence>
<evidence type="ECO:0000313" key="3">
    <source>
        <dbReference type="EMBL" id="KAF2892990.1"/>
    </source>
</evidence>
<proteinExistence type="predicted"/>
<gene>
    <name evidence="3" type="ORF">ILUMI_13182</name>
</gene>
<protein>
    <recommendedName>
        <fullName evidence="5">SOCS box domain-containing protein</fullName>
    </recommendedName>
</protein>
<comment type="caution">
    <text evidence="3">The sequence shown here is derived from an EMBL/GenBank/DDBJ whole genome shotgun (WGS) entry which is preliminary data.</text>
</comment>
<dbReference type="PROSITE" id="PS50088">
    <property type="entry name" value="ANK_REPEAT"/>
    <property type="match status" value="1"/>
</dbReference>
<organism evidence="3 4">
    <name type="scientific">Ignelater luminosus</name>
    <name type="common">Cucubano</name>
    <name type="synonym">Pyrophorus luminosus</name>
    <dbReference type="NCBI Taxonomy" id="2038154"/>
    <lineage>
        <taxon>Eukaryota</taxon>
        <taxon>Metazoa</taxon>
        <taxon>Ecdysozoa</taxon>
        <taxon>Arthropoda</taxon>
        <taxon>Hexapoda</taxon>
        <taxon>Insecta</taxon>
        <taxon>Pterygota</taxon>
        <taxon>Neoptera</taxon>
        <taxon>Endopterygota</taxon>
        <taxon>Coleoptera</taxon>
        <taxon>Polyphaga</taxon>
        <taxon>Elateriformia</taxon>
        <taxon>Elateroidea</taxon>
        <taxon>Elateridae</taxon>
        <taxon>Agrypninae</taxon>
        <taxon>Pyrophorini</taxon>
        <taxon>Ignelater</taxon>
    </lineage>
</organism>
<sequence>MVEVLDIINLKNWIVFLLAYLCTLFILLCYACIKGHCGSVLSVNSFCEVTFSATRRSGDNVISMDKAEHGLLLHEAIKLGDLHRFNDLLQMPNLDVNMQNEDGDTPLLTSLKHAQSREFIERLLAAGANVTIANNERITPLSFAIADSFDITLLLLEKCKDTEFLYEMKLSVELHQAVKTNTCRFITFVTNLRLDNEEIVLFIAASNSLYSDNMAIRELNVFLDYLDTADDMGIYDFYKISSVLLRGSLHLDNSAVFKAIWKRVDHTYMTYIMPFLLWEFVRNCEYENSEFIECLFSILTSSCASKLNVNYRIMYALYSMTFYEDLFGKLSSKDINKKERIRILLISTQFVPVSFDDVASAYDHFRFNEEVIILLRHLDPTLRCCHSRQFIFMVELENDEKFSVDNLNRLDFIIRACYRKLICNAPQEVVGCFRTIKLKKQMLSEVPRLFELSVPVSQMCIQKFYNIHDRNQFDKIVDNLCIPNQLKRNLRYEPPLDFV</sequence>
<dbReference type="InterPro" id="IPR036770">
    <property type="entry name" value="Ankyrin_rpt-contain_sf"/>
</dbReference>
<dbReference type="PROSITE" id="PS50297">
    <property type="entry name" value="ANK_REP_REGION"/>
    <property type="match status" value="1"/>
</dbReference>
<dbReference type="OrthoDB" id="6431538at2759"/>
<dbReference type="Pfam" id="PF12796">
    <property type="entry name" value="Ank_2"/>
    <property type="match status" value="1"/>
</dbReference>
<dbReference type="EMBL" id="VTPC01008296">
    <property type="protein sequence ID" value="KAF2892990.1"/>
    <property type="molecule type" value="Genomic_DNA"/>
</dbReference>
<feature type="transmembrane region" description="Helical" evidence="2">
    <location>
        <begin position="12"/>
        <end position="33"/>
    </location>
</feature>
<evidence type="ECO:0000313" key="4">
    <source>
        <dbReference type="Proteomes" id="UP000801492"/>
    </source>
</evidence>
<keyword evidence="2" id="KW-0472">Membrane</keyword>
<keyword evidence="2" id="KW-1133">Transmembrane helix</keyword>
<dbReference type="AlphaFoldDB" id="A0A8K0D1B4"/>
<keyword evidence="2" id="KW-0812">Transmembrane</keyword>
<name>A0A8K0D1B4_IGNLU</name>
<keyword evidence="1" id="KW-0040">ANK repeat</keyword>
<feature type="repeat" description="ANK" evidence="1">
    <location>
        <begin position="102"/>
        <end position="135"/>
    </location>
</feature>